<dbReference type="GO" id="GO:0046872">
    <property type="term" value="F:metal ion binding"/>
    <property type="evidence" value="ECO:0007669"/>
    <property type="project" value="UniProtKB-KW"/>
</dbReference>
<keyword evidence="4" id="KW-0862">Zinc</keyword>
<dbReference type="InterPro" id="IPR036866">
    <property type="entry name" value="RibonucZ/Hydroxyglut_hydro"/>
</dbReference>
<dbReference type="Pfam" id="PF00753">
    <property type="entry name" value="Lactamase_B"/>
    <property type="match status" value="1"/>
</dbReference>
<gene>
    <name evidence="6" type="primary">gloB_1</name>
    <name evidence="6" type="ORF">GALL_09590</name>
</gene>
<evidence type="ECO:0000256" key="2">
    <source>
        <dbReference type="ARBA" id="ARBA00022723"/>
    </source>
</evidence>
<evidence type="ECO:0000313" key="6">
    <source>
        <dbReference type="EMBL" id="OIR18621.1"/>
    </source>
</evidence>
<sequence length="283" mass="30119">MAQSHEHIPLEDELGDVLDKAMGLAGMSTEETADAAGIELSRLQDALDWRSDLTCEEVSRLAHILSLNEVGLSAVASGGYPQPEVGGLPFCLYPLRMPHGIGVVNAYIVSECGSERGLLFDTGPGLDALRTVWPAKIKHIDAVFLTHVEAEHVGGLCEVMSHLRIPKAFIPSGAEAPCGQALPDGGKWAGPYLTVTAFHTPGHAAAHNGYLVETVCGCQCRKLFVTGDLLFAGSVGCAFYCRNRLRDSVRRVLGALPPNTVLAPGHGPLTTVANELKYNPFVV</sequence>
<dbReference type="PANTHER" id="PTHR46233">
    <property type="entry name" value="HYDROXYACYLGLUTATHIONE HYDROLASE GLOC"/>
    <property type="match status" value="1"/>
</dbReference>
<protein>
    <submittedName>
        <fullName evidence="6">Hydroxyacylglutathione hydrolase</fullName>
        <ecNumber evidence="6">3.1.2.6</ecNumber>
    </submittedName>
</protein>
<keyword evidence="2" id="KW-0479">Metal-binding</keyword>
<evidence type="ECO:0000256" key="3">
    <source>
        <dbReference type="ARBA" id="ARBA00022801"/>
    </source>
</evidence>
<dbReference type="AlphaFoldDB" id="A0A1J5TQN0"/>
<proteinExistence type="predicted"/>
<dbReference type="GO" id="GO:0004416">
    <property type="term" value="F:hydroxyacylglutathione hydrolase activity"/>
    <property type="evidence" value="ECO:0007669"/>
    <property type="project" value="UniProtKB-EC"/>
</dbReference>
<evidence type="ECO:0000256" key="1">
    <source>
        <dbReference type="ARBA" id="ARBA00001947"/>
    </source>
</evidence>
<dbReference type="SMART" id="SM00849">
    <property type="entry name" value="Lactamase_B"/>
    <property type="match status" value="1"/>
</dbReference>
<dbReference type="InterPro" id="IPR001279">
    <property type="entry name" value="Metallo-B-lactamas"/>
</dbReference>
<evidence type="ECO:0000259" key="5">
    <source>
        <dbReference type="SMART" id="SM00849"/>
    </source>
</evidence>
<dbReference type="InterPro" id="IPR051453">
    <property type="entry name" value="MBL_Glyoxalase_II"/>
</dbReference>
<evidence type="ECO:0000256" key="4">
    <source>
        <dbReference type="ARBA" id="ARBA00022833"/>
    </source>
</evidence>
<comment type="caution">
    <text evidence="6">The sequence shown here is derived from an EMBL/GenBank/DDBJ whole genome shotgun (WGS) entry which is preliminary data.</text>
</comment>
<keyword evidence="3 6" id="KW-0378">Hydrolase</keyword>
<accession>A0A1J5TQN0</accession>
<feature type="domain" description="Metallo-beta-lactamase" evidence="5">
    <location>
        <begin position="103"/>
        <end position="266"/>
    </location>
</feature>
<dbReference type="Gene3D" id="3.60.15.10">
    <property type="entry name" value="Ribonuclease Z/Hydroxyacylglutathione hydrolase-like"/>
    <property type="match status" value="1"/>
</dbReference>
<dbReference type="EC" id="3.1.2.6" evidence="6"/>
<comment type="cofactor">
    <cofactor evidence="1">
        <name>Zn(2+)</name>
        <dbReference type="ChEBI" id="CHEBI:29105"/>
    </cofactor>
</comment>
<dbReference type="PANTHER" id="PTHR46233:SF3">
    <property type="entry name" value="HYDROXYACYLGLUTATHIONE HYDROLASE GLOC"/>
    <property type="match status" value="1"/>
</dbReference>
<dbReference type="SUPFAM" id="SSF56281">
    <property type="entry name" value="Metallo-hydrolase/oxidoreductase"/>
    <property type="match status" value="1"/>
</dbReference>
<reference evidence="6" key="1">
    <citation type="submission" date="2016-10" db="EMBL/GenBank/DDBJ databases">
        <title>Sequence of Gallionella enrichment culture.</title>
        <authorList>
            <person name="Poehlein A."/>
            <person name="Muehling M."/>
            <person name="Daniel R."/>
        </authorList>
    </citation>
    <scope>NUCLEOTIDE SEQUENCE</scope>
</reference>
<dbReference type="EMBL" id="MLJW01000002">
    <property type="protein sequence ID" value="OIR18621.1"/>
    <property type="molecule type" value="Genomic_DNA"/>
</dbReference>
<organism evidence="6">
    <name type="scientific">mine drainage metagenome</name>
    <dbReference type="NCBI Taxonomy" id="410659"/>
    <lineage>
        <taxon>unclassified sequences</taxon>
        <taxon>metagenomes</taxon>
        <taxon>ecological metagenomes</taxon>
    </lineage>
</organism>
<name>A0A1J5TQN0_9ZZZZ</name>